<protein>
    <recommendedName>
        <fullName evidence="4">Lipoprotein</fullName>
    </recommendedName>
</protein>
<keyword evidence="3" id="KW-1185">Reference proteome</keyword>
<name>A0A6N7XFT5_9FIRM</name>
<keyword evidence="1" id="KW-0732">Signal</keyword>
<organism evidence="2 3">
    <name type="scientific">Peptostreptococcus porci</name>
    <dbReference type="NCBI Taxonomy" id="2652282"/>
    <lineage>
        <taxon>Bacteria</taxon>
        <taxon>Bacillati</taxon>
        <taxon>Bacillota</taxon>
        <taxon>Clostridia</taxon>
        <taxon>Peptostreptococcales</taxon>
        <taxon>Peptostreptococcaceae</taxon>
        <taxon>Peptostreptococcus</taxon>
    </lineage>
</organism>
<proteinExistence type="predicted"/>
<evidence type="ECO:0000313" key="3">
    <source>
        <dbReference type="Proteomes" id="UP000440713"/>
    </source>
</evidence>
<comment type="caution">
    <text evidence="2">The sequence shown here is derived from an EMBL/GenBank/DDBJ whole genome shotgun (WGS) entry which is preliminary data.</text>
</comment>
<dbReference type="RefSeq" id="WP_154537427.1">
    <property type="nucleotide sequence ID" value="NZ_JAQYHJ010000058.1"/>
</dbReference>
<gene>
    <name evidence="2" type="ORF">FYJ71_03650</name>
</gene>
<dbReference type="EMBL" id="VUNE01000001">
    <property type="protein sequence ID" value="MST62069.1"/>
    <property type="molecule type" value="Genomic_DNA"/>
</dbReference>
<dbReference type="AlphaFoldDB" id="A0A6N7XFT5"/>
<evidence type="ECO:0000256" key="1">
    <source>
        <dbReference type="SAM" id="SignalP"/>
    </source>
</evidence>
<feature type="signal peptide" evidence="1">
    <location>
        <begin position="1"/>
        <end position="26"/>
    </location>
</feature>
<sequence>MKKINKKSFFLLLSIILISGYLTGCAEEVYQDQRMNTGSNKENEIEYSIYNNGLLNSGYNWYSEFLGDFLIAIKDNNYKVSEKVVSNQIDKIEIKIEEIKNIKVSKVIEQMEFNKDELSKKDKNDKAYFERVKNNEKNIESNMQNMVEILSNIKTGLELGKDGQYDENDLMQIKEIQKKTIEIFDNEIIMQS</sequence>
<accession>A0A6N7XFT5</accession>
<evidence type="ECO:0000313" key="2">
    <source>
        <dbReference type="EMBL" id="MST62069.1"/>
    </source>
</evidence>
<feature type="chain" id="PRO_5026828936" description="Lipoprotein" evidence="1">
    <location>
        <begin position="27"/>
        <end position="192"/>
    </location>
</feature>
<evidence type="ECO:0008006" key="4">
    <source>
        <dbReference type="Google" id="ProtNLM"/>
    </source>
</evidence>
<dbReference type="Proteomes" id="UP000440713">
    <property type="component" value="Unassembled WGS sequence"/>
</dbReference>
<reference evidence="2 3" key="1">
    <citation type="submission" date="2019-08" db="EMBL/GenBank/DDBJ databases">
        <title>In-depth cultivation of the pig gut microbiome towards novel bacterial diversity and tailored functional studies.</title>
        <authorList>
            <person name="Wylensek D."/>
            <person name="Hitch T.C.A."/>
            <person name="Clavel T."/>
        </authorList>
    </citation>
    <scope>NUCLEOTIDE SEQUENCE [LARGE SCALE GENOMIC DNA]</scope>
    <source>
        <strain evidence="2 3">WCA-SAB-591-4A-A</strain>
    </source>
</reference>